<name>A0A0A9B397_ARUDO</name>
<reference evidence="1" key="2">
    <citation type="journal article" date="2015" name="Data Brief">
        <title>Shoot transcriptome of the giant reed, Arundo donax.</title>
        <authorList>
            <person name="Barrero R.A."/>
            <person name="Guerrero F.D."/>
            <person name="Moolhuijzen P."/>
            <person name="Goolsby J.A."/>
            <person name="Tidwell J."/>
            <person name="Bellgard S.E."/>
            <person name="Bellgard M.I."/>
        </authorList>
    </citation>
    <scope>NUCLEOTIDE SEQUENCE</scope>
    <source>
        <tissue evidence="1">Shoot tissue taken approximately 20 cm above the soil surface</tissue>
    </source>
</reference>
<organism evidence="1">
    <name type="scientific">Arundo donax</name>
    <name type="common">Giant reed</name>
    <name type="synonym">Donax arundinaceus</name>
    <dbReference type="NCBI Taxonomy" id="35708"/>
    <lineage>
        <taxon>Eukaryota</taxon>
        <taxon>Viridiplantae</taxon>
        <taxon>Streptophyta</taxon>
        <taxon>Embryophyta</taxon>
        <taxon>Tracheophyta</taxon>
        <taxon>Spermatophyta</taxon>
        <taxon>Magnoliopsida</taxon>
        <taxon>Liliopsida</taxon>
        <taxon>Poales</taxon>
        <taxon>Poaceae</taxon>
        <taxon>PACMAD clade</taxon>
        <taxon>Arundinoideae</taxon>
        <taxon>Arundineae</taxon>
        <taxon>Arundo</taxon>
    </lineage>
</organism>
<dbReference type="EMBL" id="GBRH01239411">
    <property type="protein sequence ID" value="JAD58484.1"/>
    <property type="molecule type" value="Transcribed_RNA"/>
</dbReference>
<sequence>METTKFLYAPNPLLEVPTQDRV</sequence>
<protein>
    <submittedName>
        <fullName evidence="1">Uncharacterized protein</fullName>
    </submittedName>
</protein>
<proteinExistence type="predicted"/>
<evidence type="ECO:0000313" key="1">
    <source>
        <dbReference type="EMBL" id="JAD58484.1"/>
    </source>
</evidence>
<accession>A0A0A9B397</accession>
<dbReference type="AlphaFoldDB" id="A0A0A9B397"/>
<reference evidence="1" key="1">
    <citation type="submission" date="2014-09" db="EMBL/GenBank/DDBJ databases">
        <authorList>
            <person name="Magalhaes I.L.F."/>
            <person name="Oliveira U."/>
            <person name="Santos F.R."/>
            <person name="Vidigal T.H.D.A."/>
            <person name="Brescovit A.D."/>
            <person name="Santos A.J."/>
        </authorList>
    </citation>
    <scope>NUCLEOTIDE SEQUENCE</scope>
    <source>
        <tissue evidence="1">Shoot tissue taken approximately 20 cm above the soil surface</tissue>
    </source>
</reference>